<dbReference type="PANTHER" id="PTHR42693:SF53">
    <property type="entry name" value="ENDO-4-O-SULFATASE"/>
    <property type="match status" value="1"/>
</dbReference>
<dbReference type="AlphaFoldDB" id="A0A382GWA1"/>
<proteinExistence type="inferred from homology"/>
<organism evidence="4">
    <name type="scientific">marine metagenome</name>
    <dbReference type="NCBI Taxonomy" id="408172"/>
    <lineage>
        <taxon>unclassified sequences</taxon>
        <taxon>metagenomes</taxon>
        <taxon>ecological metagenomes</taxon>
    </lineage>
</organism>
<protein>
    <recommendedName>
        <fullName evidence="3">Sulfatase N-terminal domain-containing protein</fullName>
    </recommendedName>
</protein>
<reference evidence="4" key="1">
    <citation type="submission" date="2018-05" db="EMBL/GenBank/DDBJ databases">
        <authorList>
            <person name="Lanie J.A."/>
            <person name="Ng W.-L."/>
            <person name="Kazmierczak K.M."/>
            <person name="Andrzejewski T.M."/>
            <person name="Davidsen T.M."/>
            <person name="Wayne K.J."/>
            <person name="Tettelin H."/>
            <person name="Glass J.I."/>
            <person name="Rusch D."/>
            <person name="Podicherti R."/>
            <person name="Tsui H.-C.T."/>
            <person name="Winkler M.E."/>
        </authorList>
    </citation>
    <scope>NUCLEOTIDE SEQUENCE</scope>
</reference>
<dbReference type="InterPro" id="IPR050738">
    <property type="entry name" value="Sulfatase"/>
</dbReference>
<dbReference type="SUPFAM" id="SSF53649">
    <property type="entry name" value="Alkaline phosphatase-like"/>
    <property type="match status" value="1"/>
</dbReference>
<sequence>MKAFCGLLAIAFALPALAEKRAPNVVLLFADDLGYGELGCQGNPEIPTPHIDSIAANGIRFTQGYVTAAFCSASRAGLMTGRYQTRFGYEFNPTGAHNEDPDAGLPPSEKTIADMLAGAGYVNGLVGKWHLGGTAKYHPFRRGFDEFFGFLHEGHYFVPPPYRGTTTWLRRKVLPGGGKGRWTSKDGRTIYSTHLGNEPDYDADNPIYRAGQPVREENYLTDAFTREAVDFIDRNADRPFFLYLAYNAVHSPMQATDKYMKRFAKIEDVHRRIFAGMLSNMDDSVGAVLEKLRKEKLEGNTLVFFISDNGGPTAELTSSNLPLRGGKGTVYEGGIRVPFL</sequence>
<evidence type="ECO:0000313" key="4">
    <source>
        <dbReference type="EMBL" id="SVB79239.1"/>
    </source>
</evidence>
<feature type="domain" description="Sulfatase N-terminal" evidence="3">
    <location>
        <begin position="23"/>
        <end position="340"/>
    </location>
</feature>
<dbReference type="InterPro" id="IPR000917">
    <property type="entry name" value="Sulfatase_N"/>
</dbReference>
<keyword evidence="2" id="KW-0378">Hydrolase</keyword>
<name>A0A382GWA1_9ZZZZ</name>
<dbReference type="Gene3D" id="3.40.720.10">
    <property type="entry name" value="Alkaline Phosphatase, subunit A"/>
    <property type="match status" value="1"/>
</dbReference>
<evidence type="ECO:0000259" key="3">
    <source>
        <dbReference type="Pfam" id="PF00884"/>
    </source>
</evidence>
<dbReference type="InterPro" id="IPR017850">
    <property type="entry name" value="Alkaline_phosphatase_core_sf"/>
</dbReference>
<accession>A0A382GWA1</accession>
<feature type="non-terminal residue" evidence="4">
    <location>
        <position position="340"/>
    </location>
</feature>
<dbReference type="EMBL" id="UINC01057746">
    <property type="protein sequence ID" value="SVB79239.1"/>
    <property type="molecule type" value="Genomic_DNA"/>
</dbReference>
<dbReference type="Pfam" id="PF00884">
    <property type="entry name" value="Sulfatase"/>
    <property type="match status" value="1"/>
</dbReference>
<comment type="similarity">
    <text evidence="1">Belongs to the sulfatase family.</text>
</comment>
<dbReference type="PANTHER" id="PTHR42693">
    <property type="entry name" value="ARYLSULFATASE FAMILY MEMBER"/>
    <property type="match status" value="1"/>
</dbReference>
<gene>
    <name evidence="4" type="ORF">METZ01_LOCUS232093</name>
</gene>
<evidence type="ECO:0000256" key="1">
    <source>
        <dbReference type="ARBA" id="ARBA00008779"/>
    </source>
</evidence>
<evidence type="ECO:0000256" key="2">
    <source>
        <dbReference type="ARBA" id="ARBA00022801"/>
    </source>
</evidence>
<dbReference type="GO" id="GO:0004065">
    <property type="term" value="F:arylsulfatase activity"/>
    <property type="evidence" value="ECO:0007669"/>
    <property type="project" value="TreeGrafter"/>
</dbReference>